<dbReference type="AlphaFoldDB" id="A0A510WRC6"/>
<keyword evidence="2" id="KW-0812">Transmembrane</keyword>
<organism evidence="3 4">
    <name type="scientific">Ligilactobacillus aviarius</name>
    <dbReference type="NCBI Taxonomy" id="1606"/>
    <lineage>
        <taxon>Bacteria</taxon>
        <taxon>Bacillati</taxon>
        <taxon>Bacillota</taxon>
        <taxon>Bacilli</taxon>
        <taxon>Lactobacillales</taxon>
        <taxon>Lactobacillaceae</taxon>
        <taxon>Ligilactobacillus</taxon>
    </lineage>
</organism>
<dbReference type="Proteomes" id="UP000321722">
    <property type="component" value="Unassembled WGS sequence"/>
</dbReference>
<feature type="coiled-coil region" evidence="1">
    <location>
        <begin position="46"/>
        <end position="97"/>
    </location>
</feature>
<dbReference type="EMBL" id="BJUI01000001">
    <property type="protein sequence ID" value="GEK41177.1"/>
    <property type="molecule type" value="Genomic_DNA"/>
</dbReference>
<evidence type="ECO:0000256" key="1">
    <source>
        <dbReference type="SAM" id="Coils"/>
    </source>
</evidence>
<sequence length="215" mass="25218">MLNAFFTAVEKIEIIITLTICAAFVIHLVIGYIQDKLGTRDIWKRISEYYEKKDDLEKEAQKLQLQEVKVNNSLQKIEAEKEDIEVQQANLRYLSNEFDEIVEVREADYKEKLDFWEKMTKQNGYHHSDNAMKHAKEVINASSTKRKFLKFLKEELPKANSPETVKEIHLKLEELFKDTGYCDYVLESFEDRASRCNPVVVAFELYTCYNTQNGA</sequence>
<dbReference type="RefSeq" id="WP_057827850.1">
    <property type="nucleotide sequence ID" value="NZ_BAAACL010000015.1"/>
</dbReference>
<reference evidence="3 4" key="1">
    <citation type="submission" date="2019-07" db="EMBL/GenBank/DDBJ databases">
        <title>Whole genome shotgun sequence of Lactobacillus aviarius subsp. aviarius NBRC 102162.</title>
        <authorList>
            <person name="Hosoyama A."/>
            <person name="Uohara A."/>
            <person name="Ohji S."/>
            <person name="Ichikawa N."/>
        </authorList>
    </citation>
    <scope>NUCLEOTIDE SEQUENCE [LARGE SCALE GENOMIC DNA]</scope>
    <source>
        <strain evidence="3 4">NBRC 102162</strain>
    </source>
</reference>
<dbReference type="GeneID" id="29933453"/>
<gene>
    <name evidence="3" type="ORF">LAV01_00090</name>
</gene>
<protein>
    <submittedName>
        <fullName evidence="3">Uncharacterized protein</fullName>
    </submittedName>
</protein>
<keyword evidence="2" id="KW-0472">Membrane</keyword>
<keyword evidence="4" id="KW-1185">Reference proteome</keyword>
<evidence type="ECO:0000313" key="4">
    <source>
        <dbReference type="Proteomes" id="UP000321722"/>
    </source>
</evidence>
<comment type="caution">
    <text evidence="3">The sequence shown here is derived from an EMBL/GenBank/DDBJ whole genome shotgun (WGS) entry which is preliminary data.</text>
</comment>
<keyword evidence="2" id="KW-1133">Transmembrane helix</keyword>
<proteinExistence type="predicted"/>
<feature type="transmembrane region" description="Helical" evidence="2">
    <location>
        <begin position="12"/>
        <end position="33"/>
    </location>
</feature>
<evidence type="ECO:0000256" key="2">
    <source>
        <dbReference type="SAM" id="Phobius"/>
    </source>
</evidence>
<evidence type="ECO:0000313" key="3">
    <source>
        <dbReference type="EMBL" id="GEK41177.1"/>
    </source>
</evidence>
<accession>A0A510WRC6</accession>
<name>A0A510WRC6_9LACO</name>
<keyword evidence="1" id="KW-0175">Coiled coil</keyword>